<organism evidence="2 3">
    <name type="scientific">Frankia alni (strain DSM 45986 / CECT 9034 / ACN14a)</name>
    <dbReference type="NCBI Taxonomy" id="326424"/>
    <lineage>
        <taxon>Bacteria</taxon>
        <taxon>Bacillati</taxon>
        <taxon>Actinomycetota</taxon>
        <taxon>Actinomycetes</taxon>
        <taxon>Frankiales</taxon>
        <taxon>Frankiaceae</taxon>
        <taxon>Frankia</taxon>
    </lineage>
</organism>
<dbReference type="EMBL" id="CT573213">
    <property type="protein sequence ID" value="CAJ60680.1"/>
    <property type="molecule type" value="Genomic_DNA"/>
</dbReference>
<evidence type="ECO:0000313" key="2">
    <source>
        <dbReference type="EMBL" id="CAJ60680.1"/>
    </source>
</evidence>
<dbReference type="Pfam" id="PF13489">
    <property type="entry name" value="Methyltransf_23"/>
    <property type="match status" value="1"/>
</dbReference>
<proteinExistence type="predicted"/>
<feature type="region of interest" description="Disordered" evidence="1">
    <location>
        <begin position="248"/>
        <end position="280"/>
    </location>
</feature>
<dbReference type="RefSeq" id="WP_011603203.1">
    <property type="nucleotide sequence ID" value="NC_008278.1"/>
</dbReference>
<evidence type="ECO:0008006" key="4">
    <source>
        <dbReference type="Google" id="ProtNLM"/>
    </source>
</evidence>
<dbReference type="HOGENOM" id="CLU_088541_1_0_11"/>
<sequence length="280" mass="30085">MELDLRYRNGGNSDLLDLIDIRPGRALDCGCGAGDNARLLRARGWRVTGVTIDPSERVAAGVECERVELADLNDGLSFAPDGSYQLVLLSHILEHLAEPAPLLAEARRVVDPAGRILVALPNVLHYRQRAQFLLGRFEYTETGLMDATHLRFYTVDSARRLLADNGLRLVAHSTTGGLPWWRSREVLPRGLTRGADRRVLARWPNMFAWQALFLATPATTPATATPATVAPLAVGADAGGCDGAPVVVPAQSSGSSRGPAVIRSVHAEAGAGPRTPPRRP</sequence>
<dbReference type="STRING" id="326424.FRAAL2031"/>
<evidence type="ECO:0000313" key="3">
    <source>
        <dbReference type="Proteomes" id="UP000000657"/>
    </source>
</evidence>
<dbReference type="Proteomes" id="UP000000657">
    <property type="component" value="Chromosome"/>
</dbReference>
<keyword evidence="3" id="KW-1185">Reference proteome</keyword>
<dbReference type="AlphaFoldDB" id="Q0RP53"/>
<dbReference type="eggNOG" id="COG2226">
    <property type="taxonomic scope" value="Bacteria"/>
</dbReference>
<accession>Q0RP53</accession>
<dbReference type="CDD" id="cd02440">
    <property type="entry name" value="AdoMet_MTases"/>
    <property type="match status" value="1"/>
</dbReference>
<dbReference type="PANTHER" id="PTHR43861">
    <property type="entry name" value="TRANS-ACONITATE 2-METHYLTRANSFERASE-RELATED"/>
    <property type="match status" value="1"/>
</dbReference>
<reference evidence="2 3" key="1">
    <citation type="journal article" date="2007" name="Genome Res.">
        <title>Genome characteristics of facultatively symbiotic Frankia sp. strains reflect host range and host plant biogeography.</title>
        <authorList>
            <person name="Normand P."/>
            <person name="Lapierre P."/>
            <person name="Tisa L.S."/>
            <person name="Gogarten J.P."/>
            <person name="Alloisio N."/>
            <person name="Bagnarol E."/>
            <person name="Bassi C.A."/>
            <person name="Berry A.M."/>
            <person name="Bickhart D.M."/>
            <person name="Choisne N."/>
            <person name="Couloux A."/>
            <person name="Cournoyer B."/>
            <person name="Cruveiller S."/>
            <person name="Daubin V."/>
            <person name="Demange N."/>
            <person name="Francino M.P."/>
            <person name="Goltsman E."/>
            <person name="Huang Y."/>
            <person name="Kopp O.R."/>
            <person name="Labarre L."/>
            <person name="Lapidus A."/>
            <person name="Lavire C."/>
            <person name="Marechal J."/>
            <person name="Martinez M."/>
            <person name="Mastronunzio J.E."/>
            <person name="Mullin B.C."/>
            <person name="Niemann J."/>
            <person name="Pujic P."/>
            <person name="Rawnsley T."/>
            <person name="Rouy Z."/>
            <person name="Schenowitz C."/>
            <person name="Sellstedt A."/>
            <person name="Tavares F."/>
            <person name="Tomkins J.P."/>
            <person name="Vallenet D."/>
            <person name="Valverde C."/>
            <person name="Wall L.G."/>
            <person name="Wang Y."/>
            <person name="Medigue C."/>
            <person name="Benson D.R."/>
        </authorList>
    </citation>
    <scope>NUCLEOTIDE SEQUENCE [LARGE SCALE GENOMIC DNA]</scope>
    <source>
        <strain evidence="3">DSM 45986 / CECT 9034 / ACN14a</strain>
    </source>
</reference>
<dbReference type="Gene3D" id="3.40.50.150">
    <property type="entry name" value="Vaccinia Virus protein VP39"/>
    <property type="match status" value="1"/>
</dbReference>
<dbReference type="SUPFAM" id="SSF53335">
    <property type="entry name" value="S-adenosyl-L-methionine-dependent methyltransferases"/>
    <property type="match status" value="1"/>
</dbReference>
<gene>
    <name evidence="2" type="ordered locus">FRAAL2031</name>
</gene>
<protein>
    <recommendedName>
        <fullName evidence="4">Methyltransferase type 11 domain-containing protein</fullName>
    </recommendedName>
</protein>
<evidence type="ECO:0000256" key="1">
    <source>
        <dbReference type="SAM" id="MobiDB-lite"/>
    </source>
</evidence>
<name>Q0RP53_FRAAA</name>
<dbReference type="KEGG" id="fal:FRAAL2031"/>
<dbReference type="InterPro" id="IPR029063">
    <property type="entry name" value="SAM-dependent_MTases_sf"/>
</dbReference>